<organism evidence="2 3">
    <name type="scientific">Clavispora lusitaniae (strain ATCC 42720)</name>
    <name type="common">Yeast</name>
    <name type="synonym">Candida lusitaniae</name>
    <dbReference type="NCBI Taxonomy" id="306902"/>
    <lineage>
        <taxon>Eukaryota</taxon>
        <taxon>Fungi</taxon>
        <taxon>Dikarya</taxon>
        <taxon>Ascomycota</taxon>
        <taxon>Saccharomycotina</taxon>
        <taxon>Pichiomycetes</taxon>
        <taxon>Metschnikowiaceae</taxon>
        <taxon>Clavispora</taxon>
    </lineage>
</organism>
<gene>
    <name evidence="2" type="ORF">CLUG_02081</name>
</gene>
<feature type="compositionally biased region" description="Basic residues" evidence="1">
    <location>
        <begin position="92"/>
        <end position="112"/>
    </location>
</feature>
<evidence type="ECO:0000313" key="2">
    <source>
        <dbReference type="EMBL" id="EEQ37959.1"/>
    </source>
</evidence>
<dbReference type="KEGG" id="clu:CLUG_02081"/>
<evidence type="ECO:0000313" key="3">
    <source>
        <dbReference type="Proteomes" id="UP000007703"/>
    </source>
</evidence>
<feature type="region of interest" description="Disordered" evidence="1">
    <location>
        <begin position="92"/>
        <end position="117"/>
    </location>
</feature>
<dbReference type="VEuPathDB" id="FungiDB:CLUG_02081"/>
<reference evidence="2 3" key="1">
    <citation type="journal article" date="2009" name="Nature">
        <title>Evolution of pathogenicity and sexual reproduction in eight Candida genomes.</title>
        <authorList>
            <person name="Butler G."/>
            <person name="Rasmussen M.D."/>
            <person name="Lin M.F."/>
            <person name="Santos M.A."/>
            <person name="Sakthikumar S."/>
            <person name="Munro C.A."/>
            <person name="Rheinbay E."/>
            <person name="Grabherr M."/>
            <person name="Forche A."/>
            <person name="Reedy J.L."/>
            <person name="Agrafioti I."/>
            <person name="Arnaud M.B."/>
            <person name="Bates S."/>
            <person name="Brown A.J."/>
            <person name="Brunke S."/>
            <person name="Costanzo M.C."/>
            <person name="Fitzpatrick D.A."/>
            <person name="de Groot P.W."/>
            <person name="Harris D."/>
            <person name="Hoyer L.L."/>
            <person name="Hube B."/>
            <person name="Klis F.M."/>
            <person name="Kodira C."/>
            <person name="Lennard N."/>
            <person name="Logue M.E."/>
            <person name="Martin R."/>
            <person name="Neiman A.M."/>
            <person name="Nikolaou E."/>
            <person name="Quail M.A."/>
            <person name="Quinn J."/>
            <person name="Santos M.C."/>
            <person name="Schmitzberger F.F."/>
            <person name="Sherlock G."/>
            <person name="Shah P."/>
            <person name="Silverstein K.A."/>
            <person name="Skrzypek M.S."/>
            <person name="Soll D."/>
            <person name="Staggs R."/>
            <person name="Stansfield I."/>
            <person name="Stumpf M.P."/>
            <person name="Sudbery P.E."/>
            <person name="Srikantha T."/>
            <person name="Zeng Q."/>
            <person name="Berman J."/>
            <person name="Berriman M."/>
            <person name="Heitman J."/>
            <person name="Gow N.A."/>
            <person name="Lorenz M.C."/>
            <person name="Birren B.W."/>
            <person name="Kellis M."/>
            <person name="Cuomo C.A."/>
        </authorList>
    </citation>
    <scope>NUCLEOTIDE SEQUENCE [LARGE SCALE GENOMIC DNA]</scope>
    <source>
        <strain evidence="2 3">ATCC 42720</strain>
    </source>
</reference>
<proteinExistence type="predicted"/>
<accession>C4Y1J9</accession>
<dbReference type="InParanoid" id="C4Y1J9"/>
<name>C4Y1J9_CLAL4</name>
<dbReference type="EMBL" id="CH408077">
    <property type="protein sequence ID" value="EEQ37959.1"/>
    <property type="molecule type" value="Genomic_DNA"/>
</dbReference>
<evidence type="ECO:0000256" key="1">
    <source>
        <dbReference type="SAM" id="MobiDB-lite"/>
    </source>
</evidence>
<dbReference type="Proteomes" id="UP000007703">
    <property type="component" value="Unassembled WGS sequence"/>
</dbReference>
<dbReference type="AlphaFoldDB" id="C4Y1J9"/>
<sequence>MSMYPDISLAENVVDAHFVAGPASAQASETPRRIDNVHHFRIAQLGRRRHPRDVCAVFRRRQRRPSGIQRRPSELQRRAMWVQGRPSRVLRSGRRNRVGGAAGKRRARRGRRGVRERVCAGAARRGAARGTARGAAVAELAEARVARRKTLGREVCAKKRHQSEADVVAEAAREAAAQGMRHPGASDLEKTTADPLDAGVELFGRRLEQLDDIGLGRRAQLVVVRSRTVSLRGAPETGQKNVARLVVPDDPSGADSVLVDGQVGAVRVQGGRAVLFGGDLQVDAAERRKSVGRDFVFGQRVDGEVGRARERPRVQFGQHGARERAAAALFRRGRHEAEAVEEVAVAATVGAKVGREREVRGQVGNGRQAGHGYYDWNGGLESVESDW</sequence>
<dbReference type="HOGENOM" id="CLU_713720_0_0_1"/>
<protein>
    <submittedName>
        <fullName evidence="2">Uncharacterized protein</fullName>
    </submittedName>
</protein>